<evidence type="ECO:0000313" key="3">
    <source>
        <dbReference type="EMBL" id="AEI43787.1"/>
    </source>
</evidence>
<keyword evidence="1" id="KW-0805">Transcription regulation</keyword>
<dbReference type="PATRIC" id="fig|1036673.3.peg.4874"/>
<evidence type="ECO:0000256" key="2">
    <source>
        <dbReference type="ARBA" id="ARBA00023163"/>
    </source>
</evidence>
<accession>F8FE28</accession>
<dbReference type="SUPFAM" id="SSF48498">
    <property type="entry name" value="Tetracyclin repressor-like, C-terminal domain"/>
    <property type="match status" value="1"/>
</dbReference>
<evidence type="ECO:0000313" key="4">
    <source>
        <dbReference type="Proteomes" id="UP000006620"/>
    </source>
</evidence>
<dbReference type="KEGG" id="pms:KNP414_05263"/>
<name>F8FE28_PAEMK</name>
<dbReference type="HOGENOM" id="CLU_1946661_0_0_9"/>
<dbReference type="EMBL" id="CP002869">
    <property type="protein sequence ID" value="AEI43787.1"/>
    <property type="molecule type" value="Genomic_DNA"/>
</dbReference>
<organism evidence="3 4">
    <name type="scientific">Paenibacillus mucilaginosus (strain KNP414)</name>
    <dbReference type="NCBI Taxonomy" id="1036673"/>
    <lineage>
        <taxon>Bacteria</taxon>
        <taxon>Bacillati</taxon>
        <taxon>Bacillota</taxon>
        <taxon>Bacilli</taxon>
        <taxon>Bacillales</taxon>
        <taxon>Paenibacillaceae</taxon>
        <taxon>Paenibacillus</taxon>
    </lineage>
</organism>
<sequence>MRILEESPSVRDALTVMFEQTVDVLQERELFKECFIVKSAVEQAPLDPEIARIVDTSTALLEEAHYRALLRAREQGELPAAWPDGKLQSLARYLDHTRMSLVFMARSGVDRETLRDIARVTLSVLDTGA</sequence>
<dbReference type="Gene3D" id="1.10.357.10">
    <property type="entry name" value="Tetracycline Repressor, domain 2"/>
    <property type="match status" value="1"/>
</dbReference>
<dbReference type="AlphaFoldDB" id="F8FE28"/>
<dbReference type="Proteomes" id="UP000006620">
    <property type="component" value="Chromosome"/>
</dbReference>
<keyword evidence="2" id="KW-0804">Transcription</keyword>
<evidence type="ECO:0000256" key="1">
    <source>
        <dbReference type="ARBA" id="ARBA00023015"/>
    </source>
</evidence>
<gene>
    <name evidence="3" type="ordered locus">KNP414_05263</name>
</gene>
<reference evidence="3 4" key="2">
    <citation type="journal article" date="2013" name="Genome Announc.">
        <title>Genome Sequence of Growth-Improving Paenibacillus mucilaginosus Strain KNP414.</title>
        <authorList>
            <person name="Lu J.J."/>
            <person name="Wang J.F."/>
            <person name="Hu X.F."/>
        </authorList>
    </citation>
    <scope>NUCLEOTIDE SEQUENCE [LARGE SCALE GENOMIC DNA]</scope>
    <source>
        <strain evidence="3 4">KNP414</strain>
    </source>
</reference>
<proteinExistence type="predicted"/>
<reference evidence="4" key="1">
    <citation type="submission" date="2011-06" db="EMBL/GenBank/DDBJ databases">
        <title>Complete genome sequence of Paenibacillus mucilaginosus KNP414.</title>
        <authorList>
            <person name="Wang J."/>
            <person name="Hu S."/>
            <person name="Hu X."/>
            <person name="Zhang B."/>
            <person name="Dong D."/>
            <person name="Zhang S."/>
            <person name="Zhao K."/>
            <person name="Wu D."/>
        </authorList>
    </citation>
    <scope>NUCLEOTIDE SEQUENCE [LARGE SCALE GENOMIC DNA]</scope>
    <source>
        <strain evidence="4">KNP414</strain>
    </source>
</reference>
<protein>
    <submittedName>
        <fullName evidence="3">TetR family transcriptional regulator</fullName>
    </submittedName>
</protein>
<dbReference type="PANTHER" id="PTHR47506">
    <property type="entry name" value="TRANSCRIPTIONAL REGULATORY PROTEIN"/>
    <property type="match status" value="1"/>
</dbReference>
<dbReference type="PANTHER" id="PTHR47506:SF1">
    <property type="entry name" value="HTH-TYPE TRANSCRIPTIONAL REGULATOR YJDC"/>
    <property type="match status" value="1"/>
</dbReference>
<dbReference type="InterPro" id="IPR036271">
    <property type="entry name" value="Tet_transcr_reg_TetR-rel_C_sf"/>
</dbReference>